<proteinExistence type="predicted"/>
<dbReference type="Proteomes" id="UP001055072">
    <property type="component" value="Unassembled WGS sequence"/>
</dbReference>
<sequence>MSTTSPPDASPPRKSPIWWSNGVLFVFIHVAAVMGVVGRPLQETCRATLLLAFILWQAACFGITIGYHRLHSHNAFRASTTTKLVLALLGASAFQGSIRWWTLRHRLHHRYTDDPVYDPYAATRGLLWSHMGWIFFKPTYEKMSLVEKDDLDRDSIVCWQHRNYILLALTTGFALPTFMGWLWGDAAGAFIWGGLVVRVAVWHCTFCVNSLAHWDGLQPYSDENTSRTNFIIALITCGEGNHNFHTFPHDFRSGPSLLDWDPSKWIILLLNYCGLANGLRRVRKEDLADALVHMANREERSTAKILNSEGVENHLPTLTLNDIYQLFDAEPRLCLLLIGDYVIDAKTYLGEHPGGAAVLRRYAVRKRREATWAFMGGLNNHTRMARVRLRDLAIGRLGIEGK</sequence>
<protein>
    <submittedName>
        <fullName evidence="1">Fatty acid desaturase-domain-containing protein</fullName>
    </submittedName>
</protein>
<comment type="caution">
    <text evidence="1">The sequence shown here is derived from an EMBL/GenBank/DDBJ whole genome shotgun (WGS) entry which is preliminary data.</text>
</comment>
<keyword evidence="2" id="KW-1185">Reference proteome</keyword>
<evidence type="ECO:0000313" key="2">
    <source>
        <dbReference type="Proteomes" id="UP001055072"/>
    </source>
</evidence>
<gene>
    <name evidence="1" type="ORF">BDY19DRAFT_981918</name>
</gene>
<name>A0ACB8UJR4_9APHY</name>
<evidence type="ECO:0000313" key="1">
    <source>
        <dbReference type="EMBL" id="KAI0094421.1"/>
    </source>
</evidence>
<organism evidence="1 2">
    <name type="scientific">Irpex rosettiformis</name>
    <dbReference type="NCBI Taxonomy" id="378272"/>
    <lineage>
        <taxon>Eukaryota</taxon>
        <taxon>Fungi</taxon>
        <taxon>Dikarya</taxon>
        <taxon>Basidiomycota</taxon>
        <taxon>Agaricomycotina</taxon>
        <taxon>Agaricomycetes</taxon>
        <taxon>Polyporales</taxon>
        <taxon>Irpicaceae</taxon>
        <taxon>Irpex</taxon>
    </lineage>
</organism>
<reference evidence="1" key="1">
    <citation type="journal article" date="2021" name="Environ. Microbiol.">
        <title>Gene family expansions and transcriptome signatures uncover fungal adaptations to wood decay.</title>
        <authorList>
            <person name="Hage H."/>
            <person name="Miyauchi S."/>
            <person name="Viragh M."/>
            <person name="Drula E."/>
            <person name="Min B."/>
            <person name="Chaduli D."/>
            <person name="Navarro D."/>
            <person name="Favel A."/>
            <person name="Norest M."/>
            <person name="Lesage-Meessen L."/>
            <person name="Balint B."/>
            <person name="Merenyi Z."/>
            <person name="de Eugenio L."/>
            <person name="Morin E."/>
            <person name="Martinez A.T."/>
            <person name="Baldrian P."/>
            <person name="Stursova M."/>
            <person name="Martinez M.J."/>
            <person name="Novotny C."/>
            <person name="Magnuson J.K."/>
            <person name="Spatafora J.W."/>
            <person name="Maurice S."/>
            <person name="Pangilinan J."/>
            <person name="Andreopoulos W."/>
            <person name="LaButti K."/>
            <person name="Hundley H."/>
            <person name="Na H."/>
            <person name="Kuo A."/>
            <person name="Barry K."/>
            <person name="Lipzen A."/>
            <person name="Henrissat B."/>
            <person name="Riley R."/>
            <person name="Ahrendt S."/>
            <person name="Nagy L.G."/>
            <person name="Grigoriev I.V."/>
            <person name="Martin F."/>
            <person name="Rosso M.N."/>
        </authorList>
    </citation>
    <scope>NUCLEOTIDE SEQUENCE</scope>
    <source>
        <strain evidence="1">CBS 384.51</strain>
    </source>
</reference>
<accession>A0ACB8UJR4</accession>
<dbReference type="EMBL" id="MU274900">
    <property type="protein sequence ID" value="KAI0094421.1"/>
    <property type="molecule type" value="Genomic_DNA"/>
</dbReference>